<dbReference type="Gene3D" id="2.170.270.10">
    <property type="entry name" value="SET domain"/>
    <property type="match status" value="1"/>
</dbReference>
<feature type="compositionally biased region" description="Basic and acidic residues" evidence="12">
    <location>
        <begin position="520"/>
        <end position="531"/>
    </location>
</feature>
<evidence type="ECO:0000259" key="13">
    <source>
        <dbReference type="PROSITE" id="PS50280"/>
    </source>
</evidence>
<dbReference type="InterPro" id="IPR013257">
    <property type="entry name" value="SRI"/>
</dbReference>
<evidence type="ECO:0000256" key="4">
    <source>
        <dbReference type="ARBA" id="ARBA00012178"/>
    </source>
</evidence>
<gene>
    <name evidence="16" type="ORF">DASB73_022760</name>
</gene>
<evidence type="ECO:0000256" key="8">
    <source>
        <dbReference type="ARBA" id="ARBA00022691"/>
    </source>
</evidence>
<evidence type="ECO:0000256" key="3">
    <source>
        <dbReference type="ARBA" id="ARBA00004286"/>
    </source>
</evidence>
<dbReference type="InterPro" id="IPR001214">
    <property type="entry name" value="SET_dom"/>
</dbReference>
<dbReference type="InterPro" id="IPR046341">
    <property type="entry name" value="SET_dom_sf"/>
</dbReference>
<feature type="compositionally biased region" description="Basic and acidic residues" evidence="12">
    <location>
        <begin position="553"/>
        <end position="568"/>
    </location>
</feature>
<dbReference type="AlphaFoldDB" id="A0AAV5RIM5"/>
<proteinExistence type="predicted"/>
<feature type="compositionally biased region" description="Basic and acidic residues" evidence="12">
    <location>
        <begin position="469"/>
        <end position="479"/>
    </location>
</feature>
<dbReference type="Pfam" id="PF08711">
    <property type="entry name" value="Med26"/>
    <property type="match status" value="1"/>
</dbReference>
<dbReference type="InterPro" id="IPR038190">
    <property type="entry name" value="SRI_sf"/>
</dbReference>
<evidence type="ECO:0000256" key="5">
    <source>
        <dbReference type="ARBA" id="ARBA00022454"/>
    </source>
</evidence>
<dbReference type="EC" id="2.1.1.359" evidence="4"/>
<keyword evidence="9" id="KW-0805">Transcription regulation</keyword>
<keyword evidence="5" id="KW-0158">Chromosome</keyword>
<keyword evidence="6 16" id="KW-0489">Methyltransferase</keyword>
<dbReference type="Pfam" id="PF00856">
    <property type="entry name" value="SET"/>
    <property type="match status" value="1"/>
</dbReference>
<feature type="region of interest" description="Disordered" evidence="12">
    <location>
        <begin position="621"/>
        <end position="711"/>
    </location>
</feature>
<dbReference type="PANTHER" id="PTHR22884">
    <property type="entry name" value="SET DOMAIN PROTEINS"/>
    <property type="match status" value="1"/>
</dbReference>
<dbReference type="GO" id="GO:0005634">
    <property type="term" value="C:nucleus"/>
    <property type="evidence" value="ECO:0007669"/>
    <property type="project" value="UniProtKB-SubCell"/>
</dbReference>
<accession>A0AAV5RIM5</accession>
<dbReference type="GO" id="GO:0032259">
    <property type="term" value="P:methylation"/>
    <property type="evidence" value="ECO:0007669"/>
    <property type="project" value="UniProtKB-KW"/>
</dbReference>
<dbReference type="GO" id="GO:0140955">
    <property type="term" value="F:histone H3K36 trimethyltransferase activity"/>
    <property type="evidence" value="ECO:0007669"/>
    <property type="project" value="UniProtKB-EC"/>
</dbReference>
<feature type="domain" description="SET" evidence="13">
    <location>
        <begin position="86"/>
        <end position="203"/>
    </location>
</feature>
<dbReference type="SMART" id="SM00508">
    <property type="entry name" value="PostSET"/>
    <property type="match status" value="1"/>
</dbReference>
<feature type="compositionally biased region" description="Low complexity" evidence="12">
    <location>
        <begin position="631"/>
        <end position="654"/>
    </location>
</feature>
<evidence type="ECO:0000259" key="14">
    <source>
        <dbReference type="PROSITE" id="PS50868"/>
    </source>
</evidence>
<keyword evidence="17" id="KW-1185">Reference proteome</keyword>
<feature type="compositionally biased region" description="Polar residues" evidence="12">
    <location>
        <begin position="683"/>
        <end position="699"/>
    </location>
</feature>
<comment type="function">
    <text evidence="1">Histone methyltransferase that trimethylates histone H3 'Lys-36' forming H3K36me3. Involved in transcription elongation as well as in transcription repression.</text>
</comment>
<protein>
    <recommendedName>
        <fullName evidence="4">[histone H3]-lysine(36) N-trimethyltransferase</fullName>
        <ecNumber evidence="4">2.1.1.359</ecNumber>
    </recommendedName>
</protein>
<evidence type="ECO:0000256" key="2">
    <source>
        <dbReference type="ARBA" id="ARBA00004123"/>
    </source>
</evidence>
<feature type="compositionally biased region" description="Polar residues" evidence="12">
    <location>
        <begin position="457"/>
        <end position="466"/>
    </location>
</feature>
<name>A0AAV5RIM5_STABA</name>
<evidence type="ECO:0000256" key="1">
    <source>
        <dbReference type="ARBA" id="ARBA00003901"/>
    </source>
</evidence>
<dbReference type="EMBL" id="BTGC01000005">
    <property type="protein sequence ID" value="GMM51318.1"/>
    <property type="molecule type" value="Genomic_DNA"/>
</dbReference>
<dbReference type="Pfam" id="PF17907">
    <property type="entry name" value="AWS"/>
    <property type="match status" value="1"/>
</dbReference>
<dbReference type="InterPro" id="IPR017923">
    <property type="entry name" value="TFIIS_N"/>
</dbReference>
<feature type="compositionally biased region" description="Polar residues" evidence="12">
    <location>
        <begin position="480"/>
        <end position="507"/>
    </location>
</feature>
<evidence type="ECO:0000256" key="9">
    <source>
        <dbReference type="ARBA" id="ARBA00023015"/>
    </source>
</evidence>
<keyword evidence="10" id="KW-0804">Transcription</keyword>
<reference evidence="16 17" key="1">
    <citation type="journal article" date="2023" name="Elife">
        <title>Identification of key yeast species and microbe-microbe interactions impacting larval growth of Drosophila in the wild.</title>
        <authorList>
            <person name="Mure A."/>
            <person name="Sugiura Y."/>
            <person name="Maeda R."/>
            <person name="Honda K."/>
            <person name="Sakurai N."/>
            <person name="Takahashi Y."/>
            <person name="Watada M."/>
            <person name="Katoh T."/>
            <person name="Gotoh A."/>
            <person name="Gotoh Y."/>
            <person name="Taniguchi I."/>
            <person name="Nakamura K."/>
            <person name="Hayashi T."/>
            <person name="Katayama T."/>
            <person name="Uemura T."/>
            <person name="Hattori Y."/>
        </authorList>
    </citation>
    <scope>NUCLEOTIDE SEQUENCE [LARGE SCALE GENOMIC DNA]</scope>
    <source>
        <strain evidence="16 17">SB-73</strain>
    </source>
</reference>
<evidence type="ECO:0000256" key="7">
    <source>
        <dbReference type="ARBA" id="ARBA00022679"/>
    </source>
</evidence>
<feature type="domain" description="Post-SET" evidence="14">
    <location>
        <begin position="210"/>
        <end position="226"/>
    </location>
</feature>
<organism evidence="16 17">
    <name type="scientific">Starmerella bacillaris</name>
    <name type="common">Yeast</name>
    <name type="synonym">Candida zemplinina</name>
    <dbReference type="NCBI Taxonomy" id="1247836"/>
    <lineage>
        <taxon>Eukaryota</taxon>
        <taxon>Fungi</taxon>
        <taxon>Dikarya</taxon>
        <taxon>Ascomycota</taxon>
        <taxon>Saccharomycotina</taxon>
        <taxon>Dipodascomycetes</taxon>
        <taxon>Dipodascales</taxon>
        <taxon>Trichomonascaceae</taxon>
        <taxon>Starmerella</taxon>
    </lineage>
</organism>
<keyword evidence="8" id="KW-0949">S-adenosyl-L-methionine</keyword>
<dbReference type="Pfam" id="PF08236">
    <property type="entry name" value="SRI"/>
    <property type="match status" value="1"/>
</dbReference>
<dbReference type="InterPro" id="IPR050777">
    <property type="entry name" value="SET2_Histone-Lys_MeTrsfase"/>
</dbReference>
<dbReference type="Gene3D" id="1.10.1740.100">
    <property type="entry name" value="Set2, Rpb1 interacting domain"/>
    <property type="match status" value="1"/>
</dbReference>
<dbReference type="PROSITE" id="PS50868">
    <property type="entry name" value="POST_SET"/>
    <property type="match status" value="1"/>
</dbReference>
<evidence type="ECO:0000256" key="10">
    <source>
        <dbReference type="ARBA" id="ARBA00023163"/>
    </source>
</evidence>
<dbReference type="PROSITE" id="PS50280">
    <property type="entry name" value="SET"/>
    <property type="match status" value="1"/>
</dbReference>
<dbReference type="SMART" id="SM00317">
    <property type="entry name" value="SET"/>
    <property type="match status" value="1"/>
</dbReference>
<dbReference type="GO" id="GO:0005694">
    <property type="term" value="C:chromosome"/>
    <property type="evidence" value="ECO:0007669"/>
    <property type="project" value="UniProtKB-SubCell"/>
</dbReference>
<evidence type="ECO:0000256" key="6">
    <source>
        <dbReference type="ARBA" id="ARBA00022603"/>
    </source>
</evidence>
<feature type="region of interest" description="Disordered" evidence="12">
    <location>
        <begin position="445"/>
        <end position="590"/>
    </location>
</feature>
<dbReference type="SUPFAM" id="SSF82199">
    <property type="entry name" value="SET domain"/>
    <property type="match status" value="1"/>
</dbReference>
<comment type="caution">
    <text evidence="16">The sequence shown here is derived from an EMBL/GenBank/DDBJ whole genome shotgun (WGS) entry which is preliminary data.</text>
</comment>
<evidence type="ECO:0000256" key="11">
    <source>
        <dbReference type="ARBA" id="ARBA00023242"/>
    </source>
</evidence>
<sequence>MVMLHADEPSKLKEACSTFTQLEDPVYINKNVGLSNQLEIMVCDCEEDCGFGSDCINRLTYMECYGDTCNCPVDCGNRSFQLHQNAKLDVFRAEKKGYGVRAMQAIKKGQFIAEYLGEVLDQPRFVKKQQKYRKEGLEHFYFMMLQQDEYIDATEKGGISRFCNHSCNPNAEIEKWIVGPKVRLGLFAKRDIEMFEEICFDYKVDRFGGEAQPCYCMEPNCSGYLGGKNQTGGPVLPPAVIKGLGLSLDYASEWDKEALADLKAALPEETEHVLKKFKKSKGKGVVLTQILKTSSADADLETKEVKNMLMRSIATEPIKLEELPEIMRILIQLQEGSAWIAILILQRIIESPDKAIQACILNMHGYEIMAFLLSQFKEDDDVVSLGLNMLQHWPHVTRNKISSSQIEPIVQRLGDDKARSKEIVEQANSLLNEWKSLSMGYRIPRRKNRTTKAEKSNILNSETSMTDAHGVDSSKHDLTSDNIFNSNSATNSDTVTDSPRGANSLSDGSFLDSPISSGSLDRKFPRSDSRRPKQYLDSNATEANIHHNSHHPTFRDSRNLPRNSERASRPSSSSVSEKRGPNQITDPERLKIAQQRIEREKQAKEIERIINESMDAAAAKASANDSVLQGSNSDSSSDALTSTSNSESNSTRQNNTEKGDTSKLGKIKASDVQNRKEQGANKGDTSINGEPQNTSNVKDQSNRNRNPKINDPQNAEAALHATLAKYIPKLVFVYEQQLGRDRCKRYSKEITHALVKKEMSKKTDISKFELDTDRKNKIKKFVKDYMEKVLQHYDKREGAVEPDSKRTKL</sequence>
<dbReference type="Proteomes" id="UP001362899">
    <property type="component" value="Unassembled WGS sequence"/>
</dbReference>
<dbReference type="GO" id="GO:0006355">
    <property type="term" value="P:regulation of DNA-templated transcription"/>
    <property type="evidence" value="ECO:0007669"/>
    <property type="project" value="InterPro"/>
</dbReference>
<dbReference type="PROSITE" id="PS51215">
    <property type="entry name" value="AWS"/>
    <property type="match status" value="1"/>
</dbReference>
<dbReference type="InterPro" id="IPR003616">
    <property type="entry name" value="Post-SET_dom"/>
</dbReference>
<dbReference type="SMART" id="SM00570">
    <property type="entry name" value="AWS"/>
    <property type="match status" value="1"/>
</dbReference>
<keyword evidence="11" id="KW-0539">Nucleus</keyword>
<feature type="domain" description="AWS" evidence="15">
    <location>
        <begin position="38"/>
        <end position="84"/>
    </location>
</feature>
<dbReference type="InterPro" id="IPR006560">
    <property type="entry name" value="AWS_dom"/>
</dbReference>
<keyword evidence="7" id="KW-0808">Transferase</keyword>
<evidence type="ECO:0000313" key="16">
    <source>
        <dbReference type="EMBL" id="GMM51318.1"/>
    </source>
</evidence>
<evidence type="ECO:0000256" key="12">
    <source>
        <dbReference type="SAM" id="MobiDB-lite"/>
    </source>
</evidence>
<evidence type="ECO:0000259" key="15">
    <source>
        <dbReference type="PROSITE" id="PS51215"/>
    </source>
</evidence>
<evidence type="ECO:0000313" key="17">
    <source>
        <dbReference type="Proteomes" id="UP001362899"/>
    </source>
</evidence>
<comment type="subcellular location">
    <subcellularLocation>
        <location evidence="3">Chromosome</location>
    </subcellularLocation>
    <subcellularLocation>
        <location evidence="2">Nucleus</location>
    </subcellularLocation>
</comment>
<feature type="compositionally biased region" description="Basic and acidic residues" evidence="12">
    <location>
        <begin position="576"/>
        <end position="590"/>
    </location>
</feature>